<keyword evidence="4 5" id="KW-0472">Membrane</keyword>
<dbReference type="PANTHER" id="PTHR12714:SF9">
    <property type="entry name" value="PROTEIN-S-ISOPRENYLCYSTEINE O-METHYLTRANSFERASE"/>
    <property type="match status" value="1"/>
</dbReference>
<feature type="transmembrane region" description="Helical" evidence="5">
    <location>
        <begin position="131"/>
        <end position="157"/>
    </location>
</feature>
<dbReference type="GO" id="GO:0032259">
    <property type="term" value="P:methylation"/>
    <property type="evidence" value="ECO:0007669"/>
    <property type="project" value="UniProtKB-KW"/>
</dbReference>
<reference evidence="6 7" key="1">
    <citation type="submission" date="2019-06" db="EMBL/GenBank/DDBJ databases">
        <title>Sequencing the genomes of 1000 actinobacteria strains.</title>
        <authorList>
            <person name="Klenk H.-P."/>
        </authorList>
    </citation>
    <scope>NUCLEOTIDE SEQUENCE [LARGE SCALE GENOMIC DNA]</scope>
    <source>
        <strain evidence="6 7">DSM 43186</strain>
    </source>
</reference>
<keyword evidence="7" id="KW-1185">Reference proteome</keyword>
<dbReference type="PANTHER" id="PTHR12714">
    <property type="entry name" value="PROTEIN-S ISOPRENYLCYSTEINE O-METHYLTRANSFERASE"/>
    <property type="match status" value="1"/>
</dbReference>
<feature type="transmembrane region" description="Helical" evidence="5">
    <location>
        <begin position="45"/>
        <end position="72"/>
    </location>
</feature>
<proteinExistence type="predicted"/>
<dbReference type="Gene3D" id="1.20.120.1630">
    <property type="match status" value="1"/>
</dbReference>
<dbReference type="AlphaFoldDB" id="A0A543J315"/>
<name>A0A543J315_9ACTN</name>
<evidence type="ECO:0000313" key="6">
    <source>
        <dbReference type="EMBL" id="TQM77204.1"/>
    </source>
</evidence>
<comment type="subcellular location">
    <subcellularLocation>
        <location evidence="1">Endomembrane system</location>
        <topology evidence="1">Multi-pass membrane protein</topology>
    </subcellularLocation>
</comment>
<evidence type="ECO:0000256" key="5">
    <source>
        <dbReference type="SAM" id="Phobius"/>
    </source>
</evidence>
<dbReference type="RefSeq" id="WP_142260976.1">
    <property type="nucleotide sequence ID" value="NZ_BMPV01000002.1"/>
</dbReference>
<organism evidence="6 7">
    <name type="scientific">Thermopolyspora flexuosa</name>
    <dbReference type="NCBI Taxonomy" id="103836"/>
    <lineage>
        <taxon>Bacteria</taxon>
        <taxon>Bacillati</taxon>
        <taxon>Actinomycetota</taxon>
        <taxon>Actinomycetes</taxon>
        <taxon>Streptosporangiales</taxon>
        <taxon>Streptosporangiaceae</taxon>
        <taxon>Thermopolyspora</taxon>
    </lineage>
</organism>
<keyword evidence="6" id="KW-0489">Methyltransferase</keyword>
<dbReference type="Proteomes" id="UP000319213">
    <property type="component" value="Unassembled WGS sequence"/>
</dbReference>
<dbReference type="InterPro" id="IPR007318">
    <property type="entry name" value="Phopholipid_MeTrfase"/>
</dbReference>
<dbReference type="OrthoDB" id="941586at2"/>
<evidence type="ECO:0000256" key="3">
    <source>
        <dbReference type="ARBA" id="ARBA00022989"/>
    </source>
</evidence>
<protein>
    <submittedName>
        <fullName evidence="6">Protein-S-isoprenylcysteine O-methyltransferase Ste14</fullName>
    </submittedName>
</protein>
<evidence type="ECO:0000256" key="1">
    <source>
        <dbReference type="ARBA" id="ARBA00004127"/>
    </source>
</evidence>
<dbReference type="Pfam" id="PF04191">
    <property type="entry name" value="PEMT"/>
    <property type="match status" value="1"/>
</dbReference>
<dbReference type="EMBL" id="VFPQ01000001">
    <property type="protein sequence ID" value="TQM77204.1"/>
    <property type="molecule type" value="Genomic_DNA"/>
</dbReference>
<accession>A0A543J315</accession>
<keyword evidence="2 5" id="KW-0812">Transmembrane</keyword>
<keyword evidence="6" id="KW-0808">Transferase</keyword>
<evidence type="ECO:0000256" key="2">
    <source>
        <dbReference type="ARBA" id="ARBA00022692"/>
    </source>
</evidence>
<evidence type="ECO:0000256" key="4">
    <source>
        <dbReference type="ARBA" id="ARBA00023136"/>
    </source>
</evidence>
<keyword evidence="3 5" id="KW-1133">Transmembrane helix</keyword>
<gene>
    <name evidence="6" type="ORF">FHX40_3961</name>
</gene>
<evidence type="ECO:0000313" key="7">
    <source>
        <dbReference type="Proteomes" id="UP000319213"/>
    </source>
</evidence>
<feature type="transmembrane region" description="Helical" evidence="5">
    <location>
        <begin position="79"/>
        <end position="98"/>
    </location>
</feature>
<comment type="caution">
    <text evidence="6">The sequence shown here is derived from an EMBL/GenBank/DDBJ whole genome shotgun (WGS) entry which is preliminary data.</text>
</comment>
<dbReference type="GO" id="GO:0012505">
    <property type="term" value="C:endomembrane system"/>
    <property type="evidence" value="ECO:0007669"/>
    <property type="project" value="UniProtKB-SubCell"/>
</dbReference>
<dbReference type="GO" id="GO:0008168">
    <property type="term" value="F:methyltransferase activity"/>
    <property type="evidence" value="ECO:0007669"/>
    <property type="project" value="UniProtKB-KW"/>
</dbReference>
<sequence>MALTALLIYLAWLALAFGVRTWVQWRRTGDTGFRGANLPRGSVQWWARLMFTAALLAGVAGPAAEMAGLAAVGALDTPAVRGTGLVLALLGALATLAAQRSMGASWRVGVDESEHTTLVTTGAFALVRNPVFTAMMITAVGLAAMVPNVVSLAALLLTFGAIELQVRVVEEPYLLRTHGEAYGRYAATVGRFLPGLGRLGQARR</sequence>